<organism evidence="2 3">
    <name type="scientific">Trichoderma ghanense</name>
    <dbReference type="NCBI Taxonomy" id="65468"/>
    <lineage>
        <taxon>Eukaryota</taxon>
        <taxon>Fungi</taxon>
        <taxon>Dikarya</taxon>
        <taxon>Ascomycota</taxon>
        <taxon>Pezizomycotina</taxon>
        <taxon>Sordariomycetes</taxon>
        <taxon>Hypocreomycetidae</taxon>
        <taxon>Hypocreales</taxon>
        <taxon>Hypocreaceae</taxon>
        <taxon>Trichoderma</taxon>
    </lineage>
</organism>
<dbReference type="RefSeq" id="XP_073560630.1">
    <property type="nucleotide sequence ID" value="XM_073700785.1"/>
</dbReference>
<comment type="caution">
    <text evidence="2">The sequence shown here is derived from an EMBL/GenBank/DDBJ whole genome shotgun (WGS) entry which is preliminary data.</text>
</comment>
<feature type="domain" description="DUF6546" evidence="1">
    <location>
        <begin position="267"/>
        <end position="452"/>
    </location>
</feature>
<dbReference type="InterPro" id="IPR046676">
    <property type="entry name" value="DUF6546"/>
</dbReference>
<proteinExistence type="predicted"/>
<dbReference type="EMBL" id="PPTA01000004">
    <property type="protein sequence ID" value="TFB04429.1"/>
    <property type="molecule type" value="Genomic_DNA"/>
</dbReference>
<gene>
    <name evidence="2" type="ORF">CCMA1212_003437</name>
</gene>
<name>A0ABY2H8Z2_9HYPO</name>
<evidence type="ECO:0000313" key="3">
    <source>
        <dbReference type="Proteomes" id="UP001642720"/>
    </source>
</evidence>
<evidence type="ECO:0000259" key="1">
    <source>
        <dbReference type="Pfam" id="PF20183"/>
    </source>
</evidence>
<accession>A0ABY2H8Z2</accession>
<dbReference type="GeneID" id="300575235"/>
<reference evidence="2 3" key="1">
    <citation type="submission" date="2018-01" db="EMBL/GenBank/DDBJ databases">
        <title>Genome characterization of the sugarcane-associated fungus Trichoderma ghanense CCMA-1212 and their application in lignocelulose bioconversion.</title>
        <authorList>
            <person name="Steindorff A.S."/>
            <person name="Mendes T.D."/>
            <person name="Vilela E.S.D."/>
            <person name="Rodrigues D.S."/>
            <person name="Formighieri E.F."/>
            <person name="Melo I.S."/>
            <person name="Favaro L.C.L."/>
        </authorList>
    </citation>
    <scope>NUCLEOTIDE SEQUENCE [LARGE SCALE GENOMIC DNA]</scope>
    <source>
        <strain evidence="2 3">CCMA-1212</strain>
    </source>
</reference>
<keyword evidence="3" id="KW-1185">Reference proteome</keyword>
<sequence length="471" mass="54508">MSSESGSERSWHRLPPEIRHQILQSFLGQDGCRQAPYATVSREWQAVVEPRTFARIRLTPSRIEEFESMVHRNRALVRSIWLCLELMEYDCYMCAPMDPLLRGFRNTDSFMIMVSLLDVFTALSRWDSRGSLQLDISIYSVSDSEHWFKYLTFEPDVSFEESGRRGRVERAIQAKCDDWHHGWRGGRRRFAPDRWAISKIFNDMMGNGPFAEDGQEHEYWHLLPLVPAVTSVLLRQQNRRRWKPTALASIFARLPRLREVHYEPWREWVHTQQASTDECMRSLLESLALSRALASASLLLEHLSASFMVDASHFFAAREPTWRWRNLTWLALTSRLLTPDQDSETTEDMLQAAAGAAMAMRKLETMEIWNGSEGLAMVFRYQRAPARELAVITMRGTWELALHPAVVNAWEVVARRHCCYGCTFETELLDAAAVASYGDAIHCLRLSNPVLRPISLEQIRMEQRIRDGSVQ</sequence>
<evidence type="ECO:0000313" key="2">
    <source>
        <dbReference type="EMBL" id="TFB04429.1"/>
    </source>
</evidence>
<dbReference type="Proteomes" id="UP001642720">
    <property type="component" value="Unassembled WGS sequence"/>
</dbReference>
<protein>
    <recommendedName>
        <fullName evidence="1">DUF6546 domain-containing protein</fullName>
    </recommendedName>
</protein>
<dbReference type="Pfam" id="PF20183">
    <property type="entry name" value="DUF6546"/>
    <property type="match status" value="1"/>
</dbReference>